<evidence type="ECO:0000256" key="1">
    <source>
        <dbReference type="SAM" id="Phobius"/>
    </source>
</evidence>
<dbReference type="PANTHER" id="PTHR10151:SF120">
    <property type="entry name" value="BIS(5'-ADENOSYL)-TRIPHOSPHATASE"/>
    <property type="match status" value="1"/>
</dbReference>
<keyword evidence="1" id="KW-0812">Transmembrane</keyword>
<dbReference type="PANTHER" id="PTHR10151">
    <property type="entry name" value="ECTONUCLEOTIDE PYROPHOSPHATASE/PHOSPHODIESTERASE"/>
    <property type="match status" value="1"/>
</dbReference>
<dbReference type="InterPro" id="IPR002591">
    <property type="entry name" value="Phosphodiest/P_Trfase"/>
</dbReference>
<dbReference type="SUPFAM" id="SSF53649">
    <property type="entry name" value="Alkaline phosphatase-like"/>
    <property type="match status" value="1"/>
</dbReference>
<dbReference type="Proteomes" id="UP000179266">
    <property type="component" value="Unassembled WGS sequence"/>
</dbReference>
<reference evidence="2 3" key="1">
    <citation type="journal article" date="2016" name="Nat. Commun.">
        <title>Thousands of microbial genomes shed light on interconnected biogeochemical processes in an aquifer system.</title>
        <authorList>
            <person name="Anantharaman K."/>
            <person name="Brown C.T."/>
            <person name="Hug L.A."/>
            <person name="Sharon I."/>
            <person name="Castelle C.J."/>
            <person name="Probst A.J."/>
            <person name="Thomas B.C."/>
            <person name="Singh A."/>
            <person name="Wilkins M.J."/>
            <person name="Karaoz U."/>
            <person name="Brodie E.L."/>
            <person name="Williams K.H."/>
            <person name="Hubbard S.S."/>
            <person name="Banfield J.F."/>
        </authorList>
    </citation>
    <scope>NUCLEOTIDE SEQUENCE [LARGE SCALE GENOMIC DNA]</scope>
</reference>
<dbReference type="Gene3D" id="3.40.720.10">
    <property type="entry name" value="Alkaline Phosphatase, subunit A"/>
    <property type="match status" value="2"/>
</dbReference>
<organism evidence="2 3">
    <name type="scientific">Candidatus Schekmanbacteria bacterium RBG_13_48_7</name>
    <dbReference type="NCBI Taxonomy" id="1817878"/>
    <lineage>
        <taxon>Bacteria</taxon>
        <taxon>Candidatus Schekmaniibacteriota</taxon>
    </lineage>
</organism>
<dbReference type="Pfam" id="PF01663">
    <property type="entry name" value="Phosphodiest"/>
    <property type="match status" value="1"/>
</dbReference>
<gene>
    <name evidence="2" type="ORF">A2161_20400</name>
</gene>
<feature type="transmembrane region" description="Helical" evidence="1">
    <location>
        <begin position="7"/>
        <end position="29"/>
    </location>
</feature>
<keyword evidence="1" id="KW-0472">Membrane</keyword>
<proteinExistence type="predicted"/>
<dbReference type="EMBL" id="MGDD01000281">
    <property type="protein sequence ID" value="OGL43296.1"/>
    <property type="molecule type" value="Genomic_DNA"/>
</dbReference>
<sequence length="632" mass="71037">MTLFKRTFWLIAVIFVLSIAILLPLIHFAGKLSSLNRSGLPIKKQKKVAFLKQTSSKIALLSANSESRKVTSEFLELQRSNFPANGQKVILIGLDGATFDVLLPLISAQQVPFFSLLLKTGVYGTLQSIRPIKSPAIWTSIATAKNRDKHGIEDFVTKDMNDHGMIPVTRFQRKVKAIWNMLDTMGRQSLIINWWATSPPEAINGIMVSDVFEFAYDPGQKNGKFKEVFQPPQTEYLLKDIDEGLDAEVEKWFKKITNGITFKEKRDSVPQQSQLDYASDDNLPFVMLKEFIRSDLLVFRASQQLLKEHSYELSAVYFQGIDVTSHYFWNQGHSESFKGMSVNPGGPVVASYYKFTDTLIGELSKLVDPKTNLVIVSDHGFQAAPGDKTRNFMINKLFEIAGLLVFKNDENDIDFDKTVVYDRDSHNTWENTRLCFLTGLDKTGTRKLTTVEDFAVTIESLWKMFSELTTLDGQKVFYSITKVIPDSVQRSANRPDMVFRFNPSLPPGEEVIIGQKKIRVGDFIKEEKYLPGYHELRGIFLGSGPCFLAGKKISGATVLDISPTLLHILGLPVAEDFDGKIIDSAFNTNIVTWTSTEIPSYETQDAGAPVKTGNVPFQKNVIDQLKGIGYLE</sequence>
<name>A0A1F7RP06_9BACT</name>
<evidence type="ECO:0000313" key="2">
    <source>
        <dbReference type="EMBL" id="OGL43296.1"/>
    </source>
</evidence>
<protein>
    <recommendedName>
        <fullName evidence="4">Nucleotide pyrophosphatase</fullName>
    </recommendedName>
</protein>
<dbReference type="AlphaFoldDB" id="A0A1F7RP06"/>
<accession>A0A1F7RP06</accession>
<evidence type="ECO:0000313" key="3">
    <source>
        <dbReference type="Proteomes" id="UP000179266"/>
    </source>
</evidence>
<keyword evidence="1" id="KW-1133">Transmembrane helix</keyword>
<comment type="caution">
    <text evidence="2">The sequence shown here is derived from an EMBL/GenBank/DDBJ whole genome shotgun (WGS) entry which is preliminary data.</text>
</comment>
<dbReference type="GO" id="GO:0016787">
    <property type="term" value="F:hydrolase activity"/>
    <property type="evidence" value="ECO:0007669"/>
    <property type="project" value="UniProtKB-ARBA"/>
</dbReference>
<dbReference type="InterPro" id="IPR017850">
    <property type="entry name" value="Alkaline_phosphatase_core_sf"/>
</dbReference>
<evidence type="ECO:0008006" key="4">
    <source>
        <dbReference type="Google" id="ProtNLM"/>
    </source>
</evidence>